<dbReference type="EMBL" id="AP027080">
    <property type="protein sequence ID" value="BDU72191.1"/>
    <property type="molecule type" value="Genomic_DNA"/>
</dbReference>
<name>A0AA48GG75_9BACT</name>
<feature type="domain" description="Putative sensor" evidence="2">
    <location>
        <begin position="119"/>
        <end position="299"/>
    </location>
</feature>
<dbReference type="AlphaFoldDB" id="A0AA48GG75"/>
<dbReference type="Proteomes" id="UP001238179">
    <property type="component" value="Chromosome"/>
</dbReference>
<protein>
    <submittedName>
        <fullName evidence="3">Membrane protein</fullName>
    </submittedName>
</protein>
<reference evidence="4" key="1">
    <citation type="journal article" date="2023" name="Int. J. Syst. Evol. Microbiol.">
        <title>Mesoterricola silvestris gen. nov., sp. nov., Mesoterricola sediminis sp. nov., Geothrix oryzae sp. nov., Geothrix edaphica sp. nov., Geothrix rubra sp. nov., and Geothrix limicola sp. nov., six novel members of Acidobacteriota isolated from soils.</title>
        <authorList>
            <person name="Itoh H."/>
            <person name="Sugisawa Y."/>
            <person name="Mise K."/>
            <person name="Xu Z."/>
            <person name="Kuniyasu M."/>
            <person name="Ushijima N."/>
            <person name="Kawano K."/>
            <person name="Kobayashi E."/>
            <person name="Shiratori Y."/>
            <person name="Masuda Y."/>
            <person name="Senoo K."/>
        </authorList>
    </citation>
    <scope>NUCLEOTIDE SEQUENCE [LARGE SCALE GENOMIC DNA]</scope>
    <source>
        <strain evidence="4">W79</strain>
    </source>
</reference>
<dbReference type="Pfam" id="PF13796">
    <property type="entry name" value="Sensor"/>
    <property type="match status" value="1"/>
</dbReference>
<keyword evidence="1" id="KW-1133">Transmembrane helix</keyword>
<gene>
    <name evidence="3" type="ORF">METEAL_13650</name>
</gene>
<accession>A0AA48GG75</accession>
<keyword evidence="1" id="KW-0812">Transmembrane</keyword>
<feature type="transmembrane region" description="Helical" evidence="1">
    <location>
        <begin position="221"/>
        <end position="247"/>
    </location>
</feature>
<keyword evidence="1" id="KW-0472">Membrane</keyword>
<feature type="transmembrane region" description="Helical" evidence="1">
    <location>
        <begin position="267"/>
        <end position="287"/>
    </location>
</feature>
<feature type="transmembrane region" description="Helical" evidence="1">
    <location>
        <begin position="142"/>
        <end position="161"/>
    </location>
</feature>
<proteinExistence type="predicted"/>
<dbReference type="KEGG" id="msil:METEAL_13650"/>
<dbReference type="InterPro" id="IPR025828">
    <property type="entry name" value="Put_sensor_dom"/>
</dbReference>
<evidence type="ECO:0000256" key="1">
    <source>
        <dbReference type="SAM" id="Phobius"/>
    </source>
</evidence>
<evidence type="ECO:0000313" key="3">
    <source>
        <dbReference type="EMBL" id="BDU72191.1"/>
    </source>
</evidence>
<sequence>MSEIRTYLQSLHMAMAGSDPALVQDALAETEAKFRRERERLAWAEPMLSGPEAVARILASLGAPEDRAETYRQRERVVAEVLAPAPEAAEPGEEPPPARPWPSFFGVFLDPRAYTSLVYLLMAMFTGVLYFTWAVTGLCLSLGFLILIIGLPLLVLFLGSVRALGLGEGRLVEAMLDVRMPRRPPLLPEGKTWVDRLKGLFVDSYTWKCLVYLVLHLPLGILSFTFALLGITFSLALVAAPLAHWIFHEPIIVSFSQEYTLPIWVEVLLPLGGILGLAGTLHLALGLGRMHGAMARALLVRR</sequence>
<dbReference type="RefSeq" id="WP_316415100.1">
    <property type="nucleotide sequence ID" value="NZ_AP027080.1"/>
</dbReference>
<evidence type="ECO:0000259" key="2">
    <source>
        <dbReference type="Pfam" id="PF13796"/>
    </source>
</evidence>
<organism evidence="3 4">
    <name type="scientific">Mesoterricola silvestris</name>
    <dbReference type="NCBI Taxonomy" id="2927979"/>
    <lineage>
        <taxon>Bacteria</taxon>
        <taxon>Pseudomonadati</taxon>
        <taxon>Acidobacteriota</taxon>
        <taxon>Holophagae</taxon>
        <taxon>Holophagales</taxon>
        <taxon>Holophagaceae</taxon>
        <taxon>Mesoterricola</taxon>
    </lineage>
</organism>
<feature type="transmembrane region" description="Helical" evidence="1">
    <location>
        <begin position="117"/>
        <end position="136"/>
    </location>
</feature>
<keyword evidence="4" id="KW-1185">Reference proteome</keyword>
<evidence type="ECO:0000313" key="4">
    <source>
        <dbReference type="Proteomes" id="UP001238179"/>
    </source>
</evidence>